<keyword evidence="2 5" id="KW-0812">Transmembrane</keyword>
<comment type="subcellular location">
    <subcellularLocation>
        <location evidence="1">Membrane</location>
        <topology evidence="1">Multi-pass membrane protein</topology>
    </subcellularLocation>
</comment>
<evidence type="ECO:0000256" key="2">
    <source>
        <dbReference type="ARBA" id="ARBA00022692"/>
    </source>
</evidence>
<feature type="transmembrane region" description="Helical" evidence="5">
    <location>
        <begin position="208"/>
        <end position="230"/>
    </location>
</feature>
<gene>
    <name evidence="7" type="ORF">Cantr_08908</name>
</gene>
<evidence type="ECO:0000259" key="6">
    <source>
        <dbReference type="PROSITE" id="PS50850"/>
    </source>
</evidence>
<feature type="transmembrane region" description="Helical" evidence="5">
    <location>
        <begin position="122"/>
        <end position="141"/>
    </location>
</feature>
<keyword evidence="8" id="KW-1185">Reference proteome</keyword>
<feature type="transmembrane region" description="Helical" evidence="5">
    <location>
        <begin position="320"/>
        <end position="344"/>
    </location>
</feature>
<dbReference type="InterPro" id="IPR011701">
    <property type="entry name" value="MFS"/>
</dbReference>
<evidence type="ECO:0000313" key="8">
    <source>
        <dbReference type="Proteomes" id="UP000253472"/>
    </source>
</evidence>
<feature type="transmembrane region" description="Helical" evidence="5">
    <location>
        <begin position="408"/>
        <end position="427"/>
    </location>
</feature>
<dbReference type="InterPro" id="IPR020846">
    <property type="entry name" value="MFS_dom"/>
</dbReference>
<reference evidence="7 8" key="1">
    <citation type="submission" date="2018-06" db="EMBL/GenBank/DDBJ databases">
        <title>Whole genome sequencing of Candida tropicalis (genome annotated by CSBL at Korea University).</title>
        <authorList>
            <person name="Ahn J."/>
        </authorList>
    </citation>
    <scope>NUCLEOTIDE SEQUENCE [LARGE SCALE GENOMIC DNA]</scope>
    <source>
        <strain evidence="7 8">ATCC 20962</strain>
    </source>
</reference>
<evidence type="ECO:0000256" key="3">
    <source>
        <dbReference type="ARBA" id="ARBA00022989"/>
    </source>
</evidence>
<feature type="transmembrane region" description="Helical" evidence="5">
    <location>
        <begin position="474"/>
        <end position="496"/>
    </location>
</feature>
<feature type="domain" description="Major facilitator superfamily (MFS) profile" evidence="6">
    <location>
        <begin position="57"/>
        <end position="529"/>
    </location>
</feature>
<proteinExistence type="predicted"/>
<feature type="transmembrane region" description="Helical" evidence="5">
    <location>
        <begin position="88"/>
        <end position="110"/>
    </location>
</feature>
<dbReference type="EMBL" id="QLNQ01000025">
    <property type="protein sequence ID" value="RCK62327.1"/>
    <property type="molecule type" value="Genomic_DNA"/>
</dbReference>
<evidence type="ECO:0000313" key="7">
    <source>
        <dbReference type="EMBL" id="RCK62327.1"/>
    </source>
</evidence>
<feature type="transmembrane region" description="Helical" evidence="5">
    <location>
        <begin position="364"/>
        <end position="387"/>
    </location>
</feature>
<dbReference type="GO" id="GO:0022857">
    <property type="term" value="F:transmembrane transporter activity"/>
    <property type="evidence" value="ECO:0007669"/>
    <property type="project" value="InterPro"/>
</dbReference>
<dbReference type="AlphaFoldDB" id="A0A367Y949"/>
<dbReference type="PANTHER" id="PTHR23502">
    <property type="entry name" value="MAJOR FACILITATOR SUPERFAMILY"/>
    <property type="match status" value="1"/>
</dbReference>
<evidence type="ECO:0000256" key="4">
    <source>
        <dbReference type="ARBA" id="ARBA00023136"/>
    </source>
</evidence>
<sequence>MSDLVIIQEEMVPGTVHLVDIHGNLNVKKQGDIILQPQPTSNPNDPLTWSRWKRVSQFAIVWVWGFFVAVAINWTGPLYGIWEEQLGVTLGQLGISVALGFLFLGVGVLVIQPTALKIGKRIVYICGTIICIVSLAVGSQATSIDSIYAFKVLVGFSASPCDSLVELSATDLFFQHERSTVIALLVLALYAGSFIGPVVAGYVVDTIGWIWCFYIQIIIYLAFFLVQLFFMEETTFRRHLDGEDLEEDIIKQIKSSELDPPKEATTDIKGALEKVTYDEELDTSGSVSKIPKQSYLKRMRLIHTDQNDVRSWLCIFYRPFFVCYFPAFVFGGIVYGSQMMWLLLVANTQLLVYGSEPYNFSAGSVGLTNLGSLAGSVLGTFYGGNFVDWLSIKLAKRNNGILEPEFRLWAMVVPTIVNACGLLAYWLPCANGKSWAYSVVLGQGALGFAMSSSGSICITYAVDSYPKLASEGIVLMLFIRNMIGMGFSFAILPWINTSGLTVTTWLMFMLSVVINGSFIVMLIFGKRIRRWTAHSYEKISNPGYGELFKT</sequence>
<feature type="transmembrane region" description="Helical" evidence="5">
    <location>
        <begin position="147"/>
        <end position="169"/>
    </location>
</feature>
<dbReference type="InterPro" id="IPR036259">
    <property type="entry name" value="MFS_trans_sf"/>
</dbReference>
<feature type="transmembrane region" description="Helical" evidence="5">
    <location>
        <begin position="502"/>
        <end position="524"/>
    </location>
</feature>
<dbReference type="Gene3D" id="1.20.1250.20">
    <property type="entry name" value="MFS general substrate transporter like domains"/>
    <property type="match status" value="1"/>
</dbReference>
<dbReference type="STRING" id="5486.A0A367Y949"/>
<keyword evidence="3 5" id="KW-1133">Transmembrane helix</keyword>
<dbReference type="Proteomes" id="UP000253472">
    <property type="component" value="Unassembled WGS sequence"/>
</dbReference>
<feature type="transmembrane region" description="Helical" evidence="5">
    <location>
        <begin position="181"/>
        <end position="202"/>
    </location>
</feature>
<dbReference type="SUPFAM" id="SSF103473">
    <property type="entry name" value="MFS general substrate transporter"/>
    <property type="match status" value="1"/>
</dbReference>
<feature type="transmembrane region" description="Helical" evidence="5">
    <location>
        <begin position="439"/>
        <end position="462"/>
    </location>
</feature>
<keyword evidence="4 5" id="KW-0472">Membrane</keyword>
<organism evidence="7 8">
    <name type="scientific">Candida viswanathii</name>
    <dbReference type="NCBI Taxonomy" id="5486"/>
    <lineage>
        <taxon>Eukaryota</taxon>
        <taxon>Fungi</taxon>
        <taxon>Dikarya</taxon>
        <taxon>Ascomycota</taxon>
        <taxon>Saccharomycotina</taxon>
        <taxon>Pichiomycetes</taxon>
        <taxon>Debaryomycetaceae</taxon>
        <taxon>Candida/Lodderomyces clade</taxon>
        <taxon>Candida</taxon>
    </lineage>
</organism>
<dbReference type="PROSITE" id="PS50850">
    <property type="entry name" value="MFS"/>
    <property type="match status" value="1"/>
</dbReference>
<dbReference type="PANTHER" id="PTHR23502:SF34">
    <property type="entry name" value="PROTEIN HOL1"/>
    <property type="match status" value="1"/>
</dbReference>
<protein>
    <recommendedName>
        <fullName evidence="6">Major facilitator superfamily (MFS) profile domain-containing protein</fullName>
    </recommendedName>
</protein>
<evidence type="ECO:0000256" key="1">
    <source>
        <dbReference type="ARBA" id="ARBA00004141"/>
    </source>
</evidence>
<dbReference type="Pfam" id="PF07690">
    <property type="entry name" value="MFS_1"/>
    <property type="match status" value="1"/>
</dbReference>
<name>A0A367Y949_9ASCO</name>
<dbReference type="OrthoDB" id="5215911at2759"/>
<dbReference type="GO" id="GO:0000324">
    <property type="term" value="C:fungal-type vacuole"/>
    <property type="evidence" value="ECO:0007669"/>
    <property type="project" value="TreeGrafter"/>
</dbReference>
<accession>A0A367Y949</accession>
<evidence type="ECO:0000256" key="5">
    <source>
        <dbReference type="SAM" id="Phobius"/>
    </source>
</evidence>
<comment type="caution">
    <text evidence="7">The sequence shown here is derived from an EMBL/GenBank/DDBJ whole genome shotgun (WGS) entry which is preliminary data.</text>
</comment>
<feature type="transmembrane region" description="Helical" evidence="5">
    <location>
        <begin position="59"/>
        <end position="82"/>
    </location>
</feature>
<dbReference type="GO" id="GO:0005886">
    <property type="term" value="C:plasma membrane"/>
    <property type="evidence" value="ECO:0007669"/>
    <property type="project" value="TreeGrafter"/>
</dbReference>